<protein>
    <submittedName>
        <fullName evidence="3">NAD(P)-binding protein</fullName>
    </submittedName>
</protein>
<evidence type="ECO:0000313" key="4">
    <source>
        <dbReference type="Proteomes" id="UP000719766"/>
    </source>
</evidence>
<dbReference type="InterPro" id="IPR006115">
    <property type="entry name" value="6PGDH_NADP-bd"/>
</dbReference>
<comment type="similarity">
    <text evidence="1">Belongs to the HIBADH-related family. NP60 subfamily.</text>
</comment>
<dbReference type="Proteomes" id="UP000719766">
    <property type="component" value="Unassembled WGS sequence"/>
</dbReference>
<dbReference type="PANTHER" id="PTHR43580">
    <property type="entry name" value="OXIDOREDUCTASE GLYR1-RELATED"/>
    <property type="match status" value="1"/>
</dbReference>
<dbReference type="RefSeq" id="XP_041167841.1">
    <property type="nucleotide sequence ID" value="XM_041308089.1"/>
</dbReference>
<dbReference type="EMBL" id="JABBWE010000001">
    <property type="protein sequence ID" value="KAG1810176.1"/>
    <property type="molecule type" value="Genomic_DNA"/>
</dbReference>
<dbReference type="InterPro" id="IPR051265">
    <property type="entry name" value="HIBADH-related_NP60_sf"/>
</dbReference>
<sequence length="374" mass="39800">MTSNLQTPALHAGTIPFSRPPTPGVHPLQIGFCGLGAMGYLMARNLANSFNSQLPLIVYNRTAEKSQKLLAELGASAIKVVNTLDQLATECDVIFTCLANDAVVISVYNEFAKALAQSPPTKVKIFVEMGTNYPALAGDLDRMLSSFPHTRFITSPIFGAPPAADKATLVIAMSGDYRSKKEVAFLLVPAVGRKVIDLGENVEKASTLKLIGNGNLAAILELLGETLTLGEKSGIGQETVYDLITGEPLPASAVLQWEADDSRSEIMPAPAIISYGKKMINDSFDGSVGFNMDGGIKDSSHVLRLSAELNCPMPAVSNAHRSMITTRAIHQAQVVSGTQKWDIVDESALIASSRVAAGLDPFNSKKGTAVVREE</sequence>
<organism evidence="3 4">
    <name type="scientific">Suillus plorans</name>
    <dbReference type="NCBI Taxonomy" id="116603"/>
    <lineage>
        <taxon>Eukaryota</taxon>
        <taxon>Fungi</taxon>
        <taxon>Dikarya</taxon>
        <taxon>Basidiomycota</taxon>
        <taxon>Agaricomycotina</taxon>
        <taxon>Agaricomycetes</taxon>
        <taxon>Agaricomycetidae</taxon>
        <taxon>Boletales</taxon>
        <taxon>Suillineae</taxon>
        <taxon>Suillaceae</taxon>
        <taxon>Suillus</taxon>
    </lineage>
</organism>
<dbReference type="InterPro" id="IPR013328">
    <property type="entry name" value="6PGD_dom2"/>
</dbReference>
<feature type="domain" description="6-phosphogluconate dehydrogenase NADP-binding" evidence="2">
    <location>
        <begin position="29"/>
        <end position="187"/>
    </location>
</feature>
<dbReference type="OrthoDB" id="435038at2759"/>
<dbReference type="Gene3D" id="1.10.1040.10">
    <property type="entry name" value="N-(1-d-carboxylethyl)-l-norvaline Dehydrogenase, domain 2"/>
    <property type="match status" value="1"/>
</dbReference>
<reference evidence="3" key="1">
    <citation type="journal article" date="2020" name="New Phytol.">
        <title>Comparative genomics reveals dynamic genome evolution in host specialist ectomycorrhizal fungi.</title>
        <authorList>
            <person name="Lofgren L.A."/>
            <person name="Nguyen N.H."/>
            <person name="Vilgalys R."/>
            <person name="Ruytinx J."/>
            <person name="Liao H.L."/>
            <person name="Branco S."/>
            <person name="Kuo A."/>
            <person name="LaButti K."/>
            <person name="Lipzen A."/>
            <person name="Andreopoulos W."/>
            <person name="Pangilinan J."/>
            <person name="Riley R."/>
            <person name="Hundley H."/>
            <person name="Na H."/>
            <person name="Barry K."/>
            <person name="Grigoriev I.V."/>
            <person name="Stajich J.E."/>
            <person name="Kennedy P.G."/>
        </authorList>
    </citation>
    <scope>NUCLEOTIDE SEQUENCE</scope>
    <source>
        <strain evidence="3">S12</strain>
    </source>
</reference>
<comment type="caution">
    <text evidence="3">The sequence shown here is derived from an EMBL/GenBank/DDBJ whole genome shotgun (WGS) entry which is preliminary data.</text>
</comment>
<dbReference type="SUPFAM" id="SSF51735">
    <property type="entry name" value="NAD(P)-binding Rossmann-fold domains"/>
    <property type="match status" value="1"/>
</dbReference>
<evidence type="ECO:0000313" key="3">
    <source>
        <dbReference type="EMBL" id="KAG1810176.1"/>
    </source>
</evidence>
<dbReference type="PANTHER" id="PTHR43580:SF8">
    <property type="entry name" value="6-PHOSPHOGLUCONATE DEHYDROGENASE NADP-BINDING DOMAIN-CONTAINING PROTEIN-RELATED"/>
    <property type="match status" value="1"/>
</dbReference>
<evidence type="ECO:0000256" key="1">
    <source>
        <dbReference type="ARBA" id="ARBA00007598"/>
    </source>
</evidence>
<dbReference type="AlphaFoldDB" id="A0A9P7E3H2"/>
<dbReference type="InterPro" id="IPR036291">
    <property type="entry name" value="NAD(P)-bd_dom_sf"/>
</dbReference>
<dbReference type="InterPro" id="IPR008927">
    <property type="entry name" value="6-PGluconate_DH-like_C_sf"/>
</dbReference>
<dbReference type="Gene3D" id="3.40.50.720">
    <property type="entry name" value="NAD(P)-binding Rossmann-like Domain"/>
    <property type="match status" value="1"/>
</dbReference>
<proteinExistence type="inferred from homology"/>
<dbReference type="SUPFAM" id="SSF48179">
    <property type="entry name" value="6-phosphogluconate dehydrogenase C-terminal domain-like"/>
    <property type="match status" value="1"/>
</dbReference>
<dbReference type="GeneID" id="64601853"/>
<dbReference type="Pfam" id="PF03446">
    <property type="entry name" value="NAD_binding_2"/>
    <property type="match status" value="1"/>
</dbReference>
<dbReference type="GO" id="GO:0050661">
    <property type="term" value="F:NADP binding"/>
    <property type="evidence" value="ECO:0007669"/>
    <property type="project" value="InterPro"/>
</dbReference>
<accession>A0A9P7E3H2</accession>
<name>A0A9P7E3H2_9AGAM</name>
<gene>
    <name evidence="3" type="ORF">HD556DRAFT_1453571</name>
</gene>
<keyword evidence="4" id="KW-1185">Reference proteome</keyword>
<evidence type="ECO:0000259" key="2">
    <source>
        <dbReference type="Pfam" id="PF03446"/>
    </source>
</evidence>